<comment type="caution">
    <text evidence="1">The sequence shown here is derived from an EMBL/GenBank/DDBJ whole genome shotgun (WGS) entry which is preliminary data.</text>
</comment>
<name>A0A9D5S8H8_XYLRU</name>
<evidence type="ECO:0000313" key="2">
    <source>
        <dbReference type="Proteomes" id="UP000806522"/>
    </source>
</evidence>
<gene>
    <name evidence="1" type="ORF">E7101_09430</name>
</gene>
<reference evidence="1" key="1">
    <citation type="submission" date="2019-04" db="EMBL/GenBank/DDBJ databases">
        <title>Evolution of Biomass-Degrading Anaerobic Consortia Revealed by Metagenomics.</title>
        <authorList>
            <person name="Peng X."/>
        </authorList>
    </citation>
    <scope>NUCLEOTIDE SEQUENCE</scope>
    <source>
        <strain evidence="1">SIG140</strain>
    </source>
</reference>
<evidence type="ECO:0000313" key="1">
    <source>
        <dbReference type="EMBL" id="MBE6271159.1"/>
    </source>
</evidence>
<organism evidence="1 2">
    <name type="scientific">Xylanibacter ruminicola</name>
    <name type="common">Prevotella ruminicola</name>
    <dbReference type="NCBI Taxonomy" id="839"/>
    <lineage>
        <taxon>Bacteria</taxon>
        <taxon>Pseudomonadati</taxon>
        <taxon>Bacteroidota</taxon>
        <taxon>Bacteroidia</taxon>
        <taxon>Bacteroidales</taxon>
        <taxon>Prevotellaceae</taxon>
        <taxon>Xylanibacter</taxon>
    </lineage>
</organism>
<evidence type="ECO:0008006" key="3">
    <source>
        <dbReference type="Google" id="ProtNLM"/>
    </source>
</evidence>
<protein>
    <recommendedName>
        <fullName evidence="3">Lipoprotein, rSAM/lipoprotein system</fullName>
    </recommendedName>
</protein>
<dbReference type="NCBIfam" id="TIGR04134">
    <property type="entry name" value="lipo_with_rSAM"/>
    <property type="match status" value="1"/>
</dbReference>
<accession>A0A9D5S8H8</accession>
<sequence length="160" mass="17719">MKVRINRWYNSILTALLSLLGYGCSSENSLEMYGTPVLMYGVPSAEYKISGTVTNDNNEAVQGIKTSLKNVINYEGKKTVFGIDSVMTDAAGHYDVTLKGFPRNNEIKLMVEDVDGEANGAYQNDTIDIKYNDAQLIKEGTGTWDSGTFTIKQDIKLKKK</sequence>
<dbReference type="PROSITE" id="PS51257">
    <property type="entry name" value="PROKAR_LIPOPROTEIN"/>
    <property type="match status" value="1"/>
</dbReference>
<dbReference type="AlphaFoldDB" id="A0A9D5S8H8"/>
<dbReference type="InterPro" id="IPR026403">
    <property type="entry name" value="Lipo_with_rSAM"/>
</dbReference>
<dbReference type="EMBL" id="SUYC01000009">
    <property type="protein sequence ID" value="MBE6271159.1"/>
    <property type="molecule type" value="Genomic_DNA"/>
</dbReference>
<proteinExistence type="predicted"/>
<dbReference type="Proteomes" id="UP000806522">
    <property type="component" value="Unassembled WGS sequence"/>
</dbReference>